<dbReference type="AlphaFoldDB" id="A0A645FYF8"/>
<evidence type="ECO:0008006" key="2">
    <source>
        <dbReference type="Google" id="ProtNLM"/>
    </source>
</evidence>
<dbReference type="EMBL" id="VSSQ01066380">
    <property type="protein sequence ID" value="MPN18936.1"/>
    <property type="molecule type" value="Genomic_DNA"/>
</dbReference>
<comment type="caution">
    <text evidence="1">The sequence shown here is derived from an EMBL/GenBank/DDBJ whole genome shotgun (WGS) entry which is preliminary data.</text>
</comment>
<proteinExistence type="predicted"/>
<organism evidence="1">
    <name type="scientific">bioreactor metagenome</name>
    <dbReference type="NCBI Taxonomy" id="1076179"/>
    <lineage>
        <taxon>unclassified sequences</taxon>
        <taxon>metagenomes</taxon>
        <taxon>ecological metagenomes</taxon>
    </lineage>
</organism>
<name>A0A645FYF8_9ZZZZ</name>
<evidence type="ECO:0000313" key="1">
    <source>
        <dbReference type="EMBL" id="MPN18936.1"/>
    </source>
</evidence>
<gene>
    <name evidence="1" type="ORF">SDC9_166301</name>
</gene>
<reference evidence="1" key="1">
    <citation type="submission" date="2019-08" db="EMBL/GenBank/DDBJ databases">
        <authorList>
            <person name="Kucharzyk K."/>
            <person name="Murdoch R.W."/>
            <person name="Higgins S."/>
            <person name="Loffler F."/>
        </authorList>
    </citation>
    <scope>NUCLEOTIDE SEQUENCE</scope>
</reference>
<sequence>MAKITKKQETFLIHLMETSTIVEACSKAGIANGTGHKWLNDPTFKKEYNRLRRETLEMATNKLQQSAIQAVEILAAVMNDEETPATSRVHASKVILDNAFKSYSIFELEQRMGELEVLLAEQGQGRK</sequence>
<accession>A0A645FYF8</accession>
<protein>
    <recommendedName>
        <fullName evidence="2">Homeodomain phBC6A51-type domain-containing protein</fullName>
    </recommendedName>
</protein>